<dbReference type="EMBL" id="MLFK01000009">
    <property type="protein sequence ID" value="OIV40570.1"/>
    <property type="molecule type" value="Genomic_DNA"/>
</dbReference>
<proteinExistence type="predicted"/>
<comment type="caution">
    <text evidence="1">The sequence shown here is derived from an EMBL/GenBank/DDBJ whole genome shotgun (WGS) entry which is preliminary data.</text>
</comment>
<dbReference type="Proteomes" id="UP000182826">
    <property type="component" value="Unassembled WGS sequence"/>
</dbReference>
<gene>
    <name evidence="1" type="ORF">BKM63_16980</name>
</gene>
<dbReference type="RefSeq" id="WP_071637772.1">
    <property type="nucleotide sequence ID" value="NZ_MLFK01000009.1"/>
</dbReference>
<sequence>MKKFEIKGTDDGKWLVSHNEPPKFTCLFENKGFSYQRTITGLTDPTGDPKEVQLLQKMEQWLKGYHKDKID</sequence>
<name>A0A1J7CLQ2_FLAJO</name>
<organism evidence="1 2">
    <name type="scientific">Flavobacterium johnsoniae</name>
    <name type="common">Cytophaga johnsonae</name>
    <dbReference type="NCBI Taxonomy" id="986"/>
    <lineage>
        <taxon>Bacteria</taxon>
        <taxon>Pseudomonadati</taxon>
        <taxon>Bacteroidota</taxon>
        <taxon>Flavobacteriia</taxon>
        <taxon>Flavobacteriales</taxon>
        <taxon>Flavobacteriaceae</taxon>
        <taxon>Flavobacterium</taxon>
    </lineage>
</organism>
<dbReference type="OrthoDB" id="1363925at2"/>
<reference evidence="1 2" key="1">
    <citation type="submission" date="2016-10" db="EMBL/GenBank/DDBJ databases">
        <title>Draft Genome Sequence of Rhizobacteria Flavobacterium johnsoniae CI04.</title>
        <authorList>
            <person name="Bravo J.I."/>
            <person name="Lozano G.L."/>
            <person name="Handelsman J."/>
        </authorList>
    </citation>
    <scope>NUCLEOTIDE SEQUENCE [LARGE SCALE GENOMIC DNA]</scope>
    <source>
        <strain evidence="1 2">CI04</strain>
    </source>
</reference>
<evidence type="ECO:0000313" key="1">
    <source>
        <dbReference type="EMBL" id="OIV40570.1"/>
    </source>
</evidence>
<evidence type="ECO:0000313" key="2">
    <source>
        <dbReference type="Proteomes" id="UP000182826"/>
    </source>
</evidence>
<keyword evidence="2" id="KW-1185">Reference proteome</keyword>
<protein>
    <submittedName>
        <fullName evidence="1">Uncharacterized protein</fullName>
    </submittedName>
</protein>
<dbReference type="AlphaFoldDB" id="A0A1J7CLQ2"/>
<accession>A0A1J7CLQ2</accession>